<dbReference type="GO" id="GO:0003824">
    <property type="term" value="F:catalytic activity"/>
    <property type="evidence" value="ECO:0007669"/>
    <property type="project" value="InterPro"/>
</dbReference>
<dbReference type="OrthoDB" id="9804952at2"/>
<sequence>MKVALVNPPWSFEGSIYFGCRSPHLPLELGYTRAVLEARGHQALLVDGQLEGLTLDAMKERVAAFAPDATLVVTAPSYLFWRCAPPELAIPMRTVRALREVGGRMLAAGPHCSTTPRAALRKLGVDAVILGECEEIVPELVEKDRAQWGSIASIAHRVSGDVVVQGAPHASDMKSLPALTWDPALLARHAHHHHRFDREPEKPGGELEASRGCPYKCTFCAKENYRDKYRKRPLDVVLAELDAMIERGVEYVYFVDEIFLPDEALLRGIAERDVAFGVQLRVDNWSEPQLDLLGMAGCVSIEAGIESITPEGRSLLQKKCKLSTDELSALLVHAKKSVAFVQANLLDSRADHADDVRRWRDHLRSHGVWANDPVPLFPYPGSPEYGIRWGAPDDEAWERAVDHYLNEFGRMSEIQDAQPRRIGELERPELEGA</sequence>
<dbReference type="Gene3D" id="3.80.30.20">
    <property type="entry name" value="tm_1862 like domain"/>
    <property type="match status" value="1"/>
</dbReference>
<dbReference type="SFLD" id="SFLDG01082">
    <property type="entry name" value="B12-binding_domain_containing"/>
    <property type="match status" value="1"/>
</dbReference>
<keyword evidence="8" id="KW-1185">Reference proteome</keyword>
<dbReference type="RefSeq" id="WP_053231443.1">
    <property type="nucleotide sequence ID" value="NZ_CP011125.1"/>
</dbReference>
<dbReference type="InterPro" id="IPR058240">
    <property type="entry name" value="rSAM_sf"/>
</dbReference>
<evidence type="ECO:0000256" key="2">
    <source>
        <dbReference type="ARBA" id="ARBA00022691"/>
    </source>
</evidence>
<dbReference type="NCBIfam" id="TIGR04295">
    <property type="entry name" value="B12_rSAM_oligo"/>
    <property type="match status" value="1"/>
</dbReference>
<organism evidence="7 8">
    <name type="scientific">Sandaracinus amylolyticus</name>
    <dbReference type="NCBI Taxonomy" id="927083"/>
    <lineage>
        <taxon>Bacteria</taxon>
        <taxon>Pseudomonadati</taxon>
        <taxon>Myxococcota</taxon>
        <taxon>Polyangia</taxon>
        <taxon>Polyangiales</taxon>
        <taxon>Sandaracinaceae</taxon>
        <taxon>Sandaracinus</taxon>
    </lineage>
</organism>
<proteinExistence type="predicted"/>
<evidence type="ECO:0000313" key="8">
    <source>
        <dbReference type="Proteomes" id="UP000034883"/>
    </source>
</evidence>
<dbReference type="InterPro" id="IPR006638">
    <property type="entry name" value="Elp3/MiaA/NifB-like_rSAM"/>
</dbReference>
<keyword evidence="5" id="KW-0411">Iron-sulfur</keyword>
<dbReference type="Pfam" id="PF04055">
    <property type="entry name" value="Radical_SAM"/>
    <property type="match status" value="1"/>
</dbReference>
<evidence type="ECO:0000313" key="7">
    <source>
        <dbReference type="EMBL" id="AKF04055.1"/>
    </source>
</evidence>
<evidence type="ECO:0000256" key="1">
    <source>
        <dbReference type="ARBA" id="ARBA00001966"/>
    </source>
</evidence>
<dbReference type="InterPro" id="IPR051198">
    <property type="entry name" value="BchE-like"/>
</dbReference>
<dbReference type="EMBL" id="CP011125">
    <property type="protein sequence ID" value="AKF04055.1"/>
    <property type="molecule type" value="Genomic_DNA"/>
</dbReference>
<dbReference type="PANTHER" id="PTHR43409">
    <property type="entry name" value="ANAEROBIC MAGNESIUM-PROTOPORPHYRIN IX MONOMETHYL ESTER CYCLASE-RELATED"/>
    <property type="match status" value="1"/>
</dbReference>
<accession>A0A0F6W048</accession>
<comment type="cofactor">
    <cofactor evidence="1">
        <name>[4Fe-4S] cluster</name>
        <dbReference type="ChEBI" id="CHEBI:49883"/>
    </cofactor>
</comment>
<dbReference type="AlphaFoldDB" id="A0A0F6W048"/>
<evidence type="ECO:0000256" key="5">
    <source>
        <dbReference type="ARBA" id="ARBA00023014"/>
    </source>
</evidence>
<dbReference type="CDD" id="cd01335">
    <property type="entry name" value="Radical_SAM"/>
    <property type="match status" value="1"/>
</dbReference>
<dbReference type="PROSITE" id="PS51918">
    <property type="entry name" value="RADICAL_SAM"/>
    <property type="match status" value="1"/>
</dbReference>
<dbReference type="GO" id="GO:0051536">
    <property type="term" value="F:iron-sulfur cluster binding"/>
    <property type="evidence" value="ECO:0007669"/>
    <property type="project" value="UniProtKB-KW"/>
</dbReference>
<protein>
    <recommendedName>
        <fullName evidence="6">Radical SAM core domain-containing protein</fullName>
    </recommendedName>
</protein>
<dbReference type="SUPFAM" id="SSF102114">
    <property type="entry name" value="Radical SAM enzymes"/>
    <property type="match status" value="1"/>
</dbReference>
<gene>
    <name evidence="7" type="ORF">DB32_001204</name>
</gene>
<keyword evidence="2" id="KW-0949">S-adenosyl-L-methionine</keyword>
<dbReference type="KEGG" id="samy:DB32_001204"/>
<dbReference type="InterPro" id="IPR023404">
    <property type="entry name" value="rSAM_horseshoe"/>
</dbReference>
<dbReference type="InterPro" id="IPR007197">
    <property type="entry name" value="rSAM"/>
</dbReference>
<keyword evidence="4" id="KW-0408">Iron</keyword>
<dbReference type="InterPro" id="IPR027559">
    <property type="entry name" value="B12_rSAM_oligo"/>
</dbReference>
<dbReference type="SFLD" id="SFLDS00029">
    <property type="entry name" value="Radical_SAM"/>
    <property type="match status" value="1"/>
</dbReference>
<feature type="domain" description="Radical SAM core" evidence="6">
    <location>
        <begin position="199"/>
        <end position="421"/>
    </location>
</feature>
<dbReference type="Gene3D" id="3.40.50.280">
    <property type="entry name" value="Cobalamin-binding domain"/>
    <property type="match status" value="1"/>
</dbReference>
<evidence type="ECO:0000256" key="4">
    <source>
        <dbReference type="ARBA" id="ARBA00023004"/>
    </source>
</evidence>
<name>A0A0F6W048_9BACT</name>
<evidence type="ECO:0000259" key="6">
    <source>
        <dbReference type="PROSITE" id="PS51918"/>
    </source>
</evidence>
<keyword evidence="3" id="KW-0479">Metal-binding</keyword>
<evidence type="ECO:0000256" key="3">
    <source>
        <dbReference type="ARBA" id="ARBA00022723"/>
    </source>
</evidence>
<dbReference type="SMART" id="SM00729">
    <property type="entry name" value="Elp3"/>
    <property type="match status" value="1"/>
</dbReference>
<dbReference type="STRING" id="927083.DB32_001204"/>
<dbReference type="GO" id="GO:0046872">
    <property type="term" value="F:metal ion binding"/>
    <property type="evidence" value="ECO:0007669"/>
    <property type="project" value="UniProtKB-KW"/>
</dbReference>
<dbReference type="Proteomes" id="UP000034883">
    <property type="component" value="Chromosome"/>
</dbReference>
<reference evidence="7 8" key="1">
    <citation type="submission" date="2015-03" db="EMBL/GenBank/DDBJ databases">
        <title>Genome assembly of Sandaracinus amylolyticus DSM 53668.</title>
        <authorList>
            <person name="Sharma G."/>
            <person name="Subramanian S."/>
        </authorList>
    </citation>
    <scope>NUCLEOTIDE SEQUENCE [LARGE SCALE GENOMIC DNA]</scope>
    <source>
        <strain evidence="7 8">DSM 53668</strain>
    </source>
</reference>